<dbReference type="Pfam" id="PF13715">
    <property type="entry name" value="CarbopepD_reg_2"/>
    <property type="match status" value="1"/>
</dbReference>
<dbReference type="SUPFAM" id="SSF56935">
    <property type="entry name" value="Porins"/>
    <property type="match status" value="1"/>
</dbReference>
<keyword evidence="1" id="KW-0812">Transmembrane</keyword>
<keyword evidence="1" id="KW-1134">Transmembrane beta strand</keyword>
<dbReference type="Proteomes" id="UP000003586">
    <property type="component" value="Chromosome"/>
</dbReference>
<dbReference type="InterPro" id="IPR037066">
    <property type="entry name" value="Plug_dom_sf"/>
</dbReference>
<keyword evidence="1" id="KW-0472">Membrane</keyword>
<dbReference type="AlphaFoldDB" id="W0EUF4"/>
<accession>W0EUF4</accession>
<dbReference type="GO" id="GO:0009279">
    <property type="term" value="C:cell outer membrane"/>
    <property type="evidence" value="ECO:0007669"/>
    <property type="project" value="UniProtKB-SubCell"/>
</dbReference>
<dbReference type="InterPro" id="IPR012910">
    <property type="entry name" value="Plug_dom"/>
</dbReference>
<dbReference type="STRING" id="929713.NIASO_03135"/>
<dbReference type="Pfam" id="PF07715">
    <property type="entry name" value="Plug"/>
    <property type="match status" value="1"/>
</dbReference>
<dbReference type="NCBIfam" id="TIGR04056">
    <property type="entry name" value="OMP_RagA_SusC"/>
    <property type="match status" value="1"/>
</dbReference>
<dbReference type="eggNOG" id="COG1629">
    <property type="taxonomic scope" value="Bacteria"/>
</dbReference>
<organism evidence="3 4">
    <name type="scientific">Niabella soli DSM 19437</name>
    <dbReference type="NCBI Taxonomy" id="929713"/>
    <lineage>
        <taxon>Bacteria</taxon>
        <taxon>Pseudomonadati</taxon>
        <taxon>Bacteroidota</taxon>
        <taxon>Chitinophagia</taxon>
        <taxon>Chitinophagales</taxon>
        <taxon>Chitinophagaceae</taxon>
        <taxon>Niabella</taxon>
    </lineage>
</organism>
<reference evidence="3 4" key="1">
    <citation type="submission" date="2013-12" db="EMBL/GenBank/DDBJ databases">
        <authorList>
            <consortium name="DOE Joint Genome Institute"/>
            <person name="Eisen J."/>
            <person name="Huntemann M."/>
            <person name="Han J."/>
            <person name="Chen A."/>
            <person name="Kyrpides N."/>
            <person name="Mavromatis K."/>
            <person name="Markowitz V."/>
            <person name="Palaniappan K."/>
            <person name="Ivanova N."/>
            <person name="Schaumberg A."/>
            <person name="Pati A."/>
            <person name="Liolios K."/>
            <person name="Nordberg H.P."/>
            <person name="Cantor M.N."/>
            <person name="Hua S.X."/>
            <person name="Woyke T."/>
        </authorList>
    </citation>
    <scope>NUCLEOTIDE SEQUENCE [LARGE SCALE GENOMIC DNA]</scope>
    <source>
        <strain evidence="4">DSM 19437</strain>
    </source>
</reference>
<dbReference type="Gene3D" id="2.170.130.10">
    <property type="entry name" value="TonB-dependent receptor, plug domain"/>
    <property type="match status" value="1"/>
</dbReference>
<keyword evidence="1" id="KW-0998">Cell outer membrane</keyword>
<dbReference type="SUPFAM" id="SSF49464">
    <property type="entry name" value="Carboxypeptidase regulatory domain-like"/>
    <property type="match status" value="1"/>
</dbReference>
<proteinExistence type="inferred from homology"/>
<evidence type="ECO:0000259" key="2">
    <source>
        <dbReference type="Pfam" id="PF07715"/>
    </source>
</evidence>
<keyword evidence="3" id="KW-0675">Receptor</keyword>
<keyword evidence="1" id="KW-0813">Transport</keyword>
<dbReference type="EMBL" id="CP007035">
    <property type="protein sequence ID" value="AHF14450.1"/>
    <property type="molecule type" value="Genomic_DNA"/>
</dbReference>
<comment type="subcellular location">
    <subcellularLocation>
        <location evidence="1">Cell outer membrane</location>
        <topology evidence="1">Multi-pass membrane protein</topology>
    </subcellularLocation>
</comment>
<protein>
    <submittedName>
        <fullName evidence="3">TonB-denpendent receptor</fullName>
    </submittedName>
</protein>
<dbReference type="FunFam" id="2.170.130.10:FF:000003">
    <property type="entry name" value="SusC/RagA family TonB-linked outer membrane protein"/>
    <property type="match status" value="1"/>
</dbReference>
<dbReference type="HOGENOM" id="CLU_004317_1_1_10"/>
<evidence type="ECO:0000256" key="1">
    <source>
        <dbReference type="PROSITE-ProRule" id="PRU01360"/>
    </source>
</evidence>
<dbReference type="Gene3D" id="2.60.40.1120">
    <property type="entry name" value="Carboxypeptidase-like, regulatory domain"/>
    <property type="match status" value="1"/>
</dbReference>
<dbReference type="KEGG" id="nso:NIASO_03135"/>
<name>W0EUF4_9BACT</name>
<dbReference type="InterPro" id="IPR023996">
    <property type="entry name" value="TonB-dep_OMP_SusC/RagA"/>
</dbReference>
<dbReference type="InterPro" id="IPR008969">
    <property type="entry name" value="CarboxyPept-like_regulatory"/>
</dbReference>
<gene>
    <name evidence="3" type="ORF">NIASO_03135</name>
</gene>
<dbReference type="PROSITE" id="PS52016">
    <property type="entry name" value="TONB_DEPENDENT_REC_3"/>
    <property type="match status" value="1"/>
</dbReference>
<evidence type="ECO:0000313" key="3">
    <source>
        <dbReference type="EMBL" id="AHF14450.1"/>
    </source>
</evidence>
<comment type="similarity">
    <text evidence="1">Belongs to the TonB-dependent receptor family.</text>
</comment>
<keyword evidence="4" id="KW-1185">Reference proteome</keyword>
<feature type="domain" description="TonB-dependent receptor plug" evidence="2">
    <location>
        <begin position="90"/>
        <end position="196"/>
    </location>
</feature>
<evidence type="ECO:0000313" key="4">
    <source>
        <dbReference type="Proteomes" id="UP000003586"/>
    </source>
</evidence>
<dbReference type="InterPro" id="IPR039426">
    <property type="entry name" value="TonB-dep_rcpt-like"/>
</dbReference>
<sequence length="1018" mass="112813">MNGTVTDANNAPVAGASVQEKGTANGVITDDGGKFVITVSNSKAVLVISGVGYTASEVAASKVTDAPIKLASSQQALDEVVVVGYGTQKKTSVTGSVSVINSKAIANRPVTNAINALQGTAPGLIISRTSGQPGKEGWNINIRGLASLSGSNSPLIIIDGAPGDLNTINPDDIANVSVLEDAAASAIYGAKAGAGVVLVTTKTGAGNKKPKVTLSNIYTIRTPFARPDMISSGEQARLQNVALNNNGQALAYTDQQLAWFDDPNVNYVWNTATKGYDYYYNYNLADMVLRKSSPQNNTNISISGSNGRSSYLASFGYTGQSGVFKFGPDNYKRYNARLNYITQISDKISFDSRIAYSYEKTATPAYSIGGDGSLMYEIYQIRSSRNPIWTPGSDSTKYMYLGTLSRAIPTLKDGGYDNTFKHTISGVFTLAAKELAKGLQLRAVYSPTLIISSEDFFQKPIPRYTIDSSLNSILTPTNQWLNYPGYINKMRDITMKQDLQGLADYDWRIKDDHHFHILGGFEYQMYNFNYTKAMQRSLLVTSYPTLNYTTLANADPTNVGDNIQAYAYVSEFGRLDYDYKNKYFLQANIRNDGTSRVAPDLRYKQFWGISGGWRVTQEDWMKNISWLDELKLRGSYGSNGLVQNDNDNANNYDYQATLTPGYYPFNDSRTSYVYQGSLPSVTKAWEVITQTDFGLDASALNRRLSFTFDYYIRHNDNIFVQQQLPATLGIAPSSKNIGAFKVNGWQGSLGWNDVFKNGSYFVSVNLNDNKTMVTRYDGTIAIAAGLNKNLPGYPVNSIFGYQTDGYFNTQAEVDASAKIDAKVHPGDIKYVDQNGDGLITQGNNTLQNHGDLVYLGNTNPRYTYGINLGASWKGFDISALIQGVGKKYMLLPATLAMPYYNGWQLPWKIHEDYWTPTHTDALYPAYRFGDQTINSQVSSFFVQKANYIRLKNLQVGYTFNKKQLGNGAFQSVRVFFTGQDIWDKTGMWFNYFDPENTDRLTFQYPLWRSYAFGINVNF</sequence>